<keyword evidence="12" id="KW-1185">Reference proteome</keyword>
<evidence type="ECO:0000256" key="5">
    <source>
        <dbReference type="ARBA" id="ARBA00022692"/>
    </source>
</evidence>
<dbReference type="Gene3D" id="1.10.3720.10">
    <property type="entry name" value="MetI-like"/>
    <property type="match status" value="1"/>
</dbReference>
<dbReference type="RefSeq" id="WP_048552525.1">
    <property type="nucleotide sequence ID" value="NZ_HF570958.1"/>
</dbReference>
<dbReference type="OrthoDB" id="9808619at2"/>
<proteinExistence type="inferred from homology"/>
<comment type="subcellular location">
    <subcellularLocation>
        <location evidence="1 8">Cell membrane</location>
        <topology evidence="1 8">Multi-pass membrane protein</topology>
    </subcellularLocation>
</comment>
<feature type="transmembrane region" description="Helical" evidence="8">
    <location>
        <begin position="190"/>
        <end position="209"/>
    </location>
</feature>
<comment type="caution">
    <text evidence="11">The sequence shown here is derived from an EMBL/GenBank/DDBJ whole genome shotgun (WGS) entry which is preliminary data.</text>
</comment>
<dbReference type="AlphaFoldDB" id="A0A077M8U9"/>
<dbReference type="EMBL" id="CAJB01000431">
    <property type="protein sequence ID" value="CCH80459.1"/>
    <property type="molecule type" value="Genomic_DNA"/>
</dbReference>
<evidence type="ECO:0000256" key="3">
    <source>
        <dbReference type="ARBA" id="ARBA00022448"/>
    </source>
</evidence>
<gene>
    <name evidence="11" type="ORF">BN12_950002</name>
</gene>
<dbReference type="GO" id="GO:0005886">
    <property type="term" value="C:plasma membrane"/>
    <property type="evidence" value="ECO:0007669"/>
    <property type="project" value="UniProtKB-SubCell"/>
</dbReference>
<sequence length="319" mass="35525">MTEATAETLAGTSTPSARPAPRRRRRINWVPYALLAPGLLWLIIFFVAPMITTLSTSLQEGNVDDGFVFTGNVAIYWDALHAYWPQLVRSLVYAGTATVLSLLLGYPLAYYIASRRGRAKNVLLVLVIAPFFTSFLIRTMAWQSILASDGGLLVKVLGWLHLTWLFDAFGNVLQFLHLSPNGEILYSPWAVIWGLTYNFLPFMILPLYTSLDRLDGRLLEAARDLYATPRDTFRFVTWPMSLPGVVSGTLLTFIPAAGDYINSRLLGNTQTVMIGQVIDSQFLRVLDYPLASALSFVLLVLILALVTIYVRKAGTEELV</sequence>
<dbReference type="SUPFAM" id="SSF161098">
    <property type="entry name" value="MetI-like"/>
    <property type="match status" value="1"/>
</dbReference>
<dbReference type="InterPro" id="IPR035906">
    <property type="entry name" value="MetI-like_sf"/>
</dbReference>
<evidence type="ECO:0000259" key="10">
    <source>
        <dbReference type="PROSITE" id="PS50928"/>
    </source>
</evidence>
<dbReference type="CDD" id="cd06261">
    <property type="entry name" value="TM_PBP2"/>
    <property type="match status" value="1"/>
</dbReference>
<evidence type="ECO:0000256" key="8">
    <source>
        <dbReference type="RuleBase" id="RU363032"/>
    </source>
</evidence>
<comment type="similarity">
    <text evidence="2">Belongs to the binding-protein-dependent transport system permease family. CysTW subfamily.</text>
</comment>
<reference evidence="11 12" key="1">
    <citation type="journal article" date="2013" name="ISME J.">
        <title>A metabolic model for members of the genus Tetrasphaera involved in enhanced biological phosphorus removal.</title>
        <authorList>
            <person name="Kristiansen R."/>
            <person name="Nguyen H.T.T."/>
            <person name="Saunders A.M."/>
            <person name="Nielsen J.L."/>
            <person name="Wimmer R."/>
            <person name="Le V.Q."/>
            <person name="McIlroy S.J."/>
            <person name="Petrovski S."/>
            <person name="Seviour R.J."/>
            <person name="Calteau A."/>
            <person name="Nielsen K.L."/>
            <person name="Nielsen P.H."/>
        </authorList>
    </citation>
    <scope>NUCLEOTIDE SEQUENCE [LARGE SCALE GENOMIC DNA]</scope>
    <source>
        <strain evidence="11 12">T1-X7</strain>
    </source>
</reference>
<dbReference type="InterPro" id="IPR000515">
    <property type="entry name" value="MetI-like"/>
</dbReference>
<dbReference type="PANTHER" id="PTHR42929:SF1">
    <property type="entry name" value="INNER MEMBRANE ABC TRANSPORTER PERMEASE PROTEIN YDCU-RELATED"/>
    <property type="match status" value="1"/>
</dbReference>
<name>A0A077M8U9_9MICO</name>
<dbReference type="PANTHER" id="PTHR42929">
    <property type="entry name" value="INNER MEMBRANE ABC TRANSPORTER PERMEASE PROTEIN YDCU-RELATED-RELATED"/>
    <property type="match status" value="1"/>
</dbReference>
<protein>
    <submittedName>
        <fullName evidence="11">Putative polyamine ABC-transporter integral memb rane protein</fullName>
    </submittedName>
</protein>
<feature type="transmembrane region" description="Helical" evidence="8">
    <location>
        <begin position="91"/>
        <end position="111"/>
    </location>
</feature>
<evidence type="ECO:0000256" key="6">
    <source>
        <dbReference type="ARBA" id="ARBA00022989"/>
    </source>
</evidence>
<keyword evidence="7 8" id="KW-0472">Membrane</keyword>
<evidence type="ECO:0000256" key="9">
    <source>
        <dbReference type="SAM" id="MobiDB-lite"/>
    </source>
</evidence>
<accession>A0A077M8U9</accession>
<feature type="transmembrane region" description="Helical" evidence="8">
    <location>
        <begin position="290"/>
        <end position="310"/>
    </location>
</feature>
<dbReference type="PROSITE" id="PS50928">
    <property type="entry name" value="ABC_TM1"/>
    <property type="match status" value="1"/>
</dbReference>
<keyword evidence="5 8" id="KW-0812">Transmembrane</keyword>
<evidence type="ECO:0000256" key="7">
    <source>
        <dbReference type="ARBA" id="ARBA00023136"/>
    </source>
</evidence>
<evidence type="ECO:0000256" key="2">
    <source>
        <dbReference type="ARBA" id="ARBA00007069"/>
    </source>
</evidence>
<keyword evidence="6 8" id="KW-1133">Transmembrane helix</keyword>
<feature type="region of interest" description="Disordered" evidence="9">
    <location>
        <begin position="1"/>
        <end position="20"/>
    </location>
</feature>
<evidence type="ECO:0000256" key="1">
    <source>
        <dbReference type="ARBA" id="ARBA00004651"/>
    </source>
</evidence>
<feature type="domain" description="ABC transmembrane type-1" evidence="10">
    <location>
        <begin position="87"/>
        <end position="309"/>
    </location>
</feature>
<dbReference type="Proteomes" id="UP000035721">
    <property type="component" value="Unassembled WGS sequence"/>
</dbReference>
<dbReference type="STRING" id="1194083.BN12_950002"/>
<keyword evidence="4" id="KW-1003">Cell membrane</keyword>
<keyword evidence="3 8" id="KW-0813">Transport</keyword>
<feature type="transmembrane region" description="Helical" evidence="8">
    <location>
        <begin position="123"/>
        <end position="145"/>
    </location>
</feature>
<feature type="transmembrane region" description="Helical" evidence="8">
    <location>
        <begin position="29"/>
        <end position="51"/>
    </location>
</feature>
<evidence type="ECO:0000313" key="11">
    <source>
        <dbReference type="EMBL" id="CCH80459.1"/>
    </source>
</evidence>
<dbReference type="GO" id="GO:0055085">
    <property type="term" value="P:transmembrane transport"/>
    <property type="evidence" value="ECO:0007669"/>
    <property type="project" value="InterPro"/>
</dbReference>
<evidence type="ECO:0000256" key="4">
    <source>
        <dbReference type="ARBA" id="ARBA00022475"/>
    </source>
</evidence>
<dbReference type="Pfam" id="PF00528">
    <property type="entry name" value="BPD_transp_1"/>
    <property type="match status" value="1"/>
</dbReference>
<organism evidence="11 12">
    <name type="scientific">Nostocoides japonicum T1-X7</name>
    <dbReference type="NCBI Taxonomy" id="1194083"/>
    <lineage>
        <taxon>Bacteria</taxon>
        <taxon>Bacillati</taxon>
        <taxon>Actinomycetota</taxon>
        <taxon>Actinomycetes</taxon>
        <taxon>Micrococcales</taxon>
        <taxon>Intrasporangiaceae</taxon>
        <taxon>Nostocoides</taxon>
    </lineage>
</organism>
<evidence type="ECO:0000313" key="12">
    <source>
        <dbReference type="Proteomes" id="UP000035721"/>
    </source>
</evidence>